<feature type="domain" description="Integrase catalytic" evidence="1">
    <location>
        <begin position="106"/>
        <end position="270"/>
    </location>
</feature>
<evidence type="ECO:0000313" key="2">
    <source>
        <dbReference type="EMBL" id="EMO59212.1"/>
    </source>
</evidence>
<protein>
    <submittedName>
        <fullName evidence="2">Putative insertion element IS407</fullName>
    </submittedName>
</protein>
<evidence type="ECO:0000313" key="3">
    <source>
        <dbReference type="Proteomes" id="UP000012149"/>
    </source>
</evidence>
<dbReference type="PROSITE" id="PS50994">
    <property type="entry name" value="INTEGRASE"/>
    <property type="match status" value="1"/>
</dbReference>
<organism evidence="2 3">
    <name type="scientific">Leptospira santarosai str. CBC1416</name>
    <dbReference type="NCBI Taxonomy" id="1193059"/>
    <lineage>
        <taxon>Bacteria</taxon>
        <taxon>Pseudomonadati</taxon>
        <taxon>Spirochaetota</taxon>
        <taxon>Spirochaetia</taxon>
        <taxon>Leptospirales</taxon>
        <taxon>Leptospiraceae</taxon>
        <taxon>Leptospira</taxon>
    </lineage>
</organism>
<dbReference type="PANTHER" id="PTHR47515:SF1">
    <property type="entry name" value="BLR2054 PROTEIN"/>
    <property type="match status" value="1"/>
</dbReference>
<accession>M6VNX7</accession>
<dbReference type="Pfam" id="PF13683">
    <property type="entry name" value="rve_3"/>
    <property type="match status" value="1"/>
</dbReference>
<comment type="caution">
    <text evidence="2">The sequence shown here is derived from an EMBL/GenBank/DDBJ whole genome shotgun (WGS) entry which is preliminary data.</text>
</comment>
<dbReference type="SUPFAM" id="SSF53098">
    <property type="entry name" value="Ribonuclease H-like"/>
    <property type="match status" value="1"/>
</dbReference>
<name>M6VNX7_9LEPT</name>
<dbReference type="GO" id="GO:0003676">
    <property type="term" value="F:nucleic acid binding"/>
    <property type="evidence" value="ECO:0007669"/>
    <property type="project" value="InterPro"/>
</dbReference>
<dbReference type="PANTHER" id="PTHR47515">
    <property type="entry name" value="LOW CALCIUM RESPONSE LOCUS PROTEIN T"/>
    <property type="match status" value="1"/>
</dbReference>
<dbReference type="Gene3D" id="3.30.420.10">
    <property type="entry name" value="Ribonuclease H-like superfamily/Ribonuclease H"/>
    <property type="match status" value="1"/>
</dbReference>
<sequence length="270" mass="31977">MSREQKREAIVLIKTQLGEQKSCSLLKVSRTGFRNRFKFFDKDKDLKERIRELAYKYKRAGYRQIHDFIRKEERVNHKRIYRLYVELGLKYRIKRKRKRLPLPTVPKLLPKASGERWSMDFMSDSLYSGRRFRILNVIDDYGRLAIATKPEFSITSEGVVRILNEAVEVYGLPKQIVVDNGPEFRSKTFLNWALDQKVDIHFTTPGKPTENAFIESFNGKMRNECLNENWFKNLEEAQHIVEDWRNFYNSERPHSSLGGITPEEYLKCSA</sequence>
<dbReference type="InterPro" id="IPR025948">
    <property type="entry name" value="HTH-like_dom"/>
</dbReference>
<dbReference type="GO" id="GO:0015074">
    <property type="term" value="P:DNA integration"/>
    <property type="evidence" value="ECO:0007669"/>
    <property type="project" value="InterPro"/>
</dbReference>
<dbReference type="NCBIfam" id="NF033516">
    <property type="entry name" value="transpos_IS3"/>
    <property type="match status" value="1"/>
</dbReference>
<dbReference type="InterPro" id="IPR001584">
    <property type="entry name" value="Integrase_cat-core"/>
</dbReference>
<dbReference type="InterPro" id="IPR048020">
    <property type="entry name" value="Transpos_IS3"/>
</dbReference>
<dbReference type="AlphaFoldDB" id="M6VNX7"/>
<reference evidence="2 3" key="1">
    <citation type="submission" date="2013-01" db="EMBL/GenBank/DDBJ databases">
        <authorList>
            <person name="Harkins D.M."/>
            <person name="Durkin A.S."/>
            <person name="Brinkac L.M."/>
            <person name="Haft D.H."/>
            <person name="Selengut J.D."/>
            <person name="Sanka R."/>
            <person name="DePew J."/>
            <person name="Purushe J."/>
            <person name="Matthias M.A."/>
            <person name="Vinetz J.M."/>
            <person name="Sutton G.G."/>
            <person name="Nierman W.C."/>
            <person name="Fouts D.E."/>
        </authorList>
    </citation>
    <scope>NUCLEOTIDE SEQUENCE [LARGE SCALE GENOMIC DNA]</scope>
    <source>
        <strain evidence="2 3">CBC1416</strain>
    </source>
</reference>
<dbReference type="EMBL" id="AKWE02000040">
    <property type="protein sequence ID" value="EMO59212.1"/>
    <property type="molecule type" value="Genomic_DNA"/>
</dbReference>
<dbReference type="InterPro" id="IPR012337">
    <property type="entry name" value="RNaseH-like_sf"/>
</dbReference>
<dbReference type="InterPro" id="IPR036397">
    <property type="entry name" value="RNaseH_sf"/>
</dbReference>
<dbReference type="Proteomes" id="UP000012149">
    <property type="component" value="Unassembled WGS sequence"/>
</dbReference>
<evidence type="ECO:0000259" key="1">
    <source>
        <dbReference type="PROSITE" id="PS50994"/>
    </source>
</evidence>
<gene>
    <name evidence="2" type="ORF">LEP1GSC161_0826</name>
</gene>
<proteinExistence type="predicted"/>
<dbReference type="Pfam" id="PF13276">
    <property type="entry name" value="HTH_21"/>
    <property type="match status" value="1"/>
</dbReference>